<evidence type="ECO:0000313" key="2">
    <source>
        <dbReference type="EMBL" id="OMP09362.1"/>
    </source>
</evidence>
<dbReference type="Gene3D" id="3.40.350.10">
    <property type="entry name" value="Creatinase/prolidase N-terminal domain"/>
    <property type="match status" value="1"/>
</dbReference>
<evidence type="ECO:0000313" key="3">
    <source>
        <dbReference type="Proteomes" id="UP000187203"/>
    </source>
</evidence>
<organism evidence="2 3">
    <name type="scientific">Corchorus olitorius</name>
    <dbReference type="NCBI Taxonomy" id="93759"/>
    <lineage>
        <taxon>Eukaryota</taxon>
        <taxon>Viridiplantae</taxon>
        <taxon>Streptophyta</taxon>
        <taxon>Embryophyta</taxon>
        <taxon>Tracheophyta</taxon>
        <taxon>Spermatophyta</taxon>
        <taxon>Magnoliopsida</taxon>
        <taxon>eudicotyledons</taxon>
        <taxon>Gunneridae</taxon>
        <taxon>Pentapetalae</taxon>
        <taxon>rosids</taxon>
        <taxon>malvids</taxon>
        <taxon>Malvales</taxon>
        <taxon>Malvaceae</taxon>
        <taxon>Grewioideae</taxon>
        <taxon>Apeibeae</taxon>
        <taxon>Corchorus</taxon>
    </lineage>
</organism>
<dbReference type="InterPro" id="IPR036873">
    <property type="entry name" value="Rhodanese-like_dom_sf"/>
</dbReference>
<dbReference type="InterPro" id="IPR007865">
    <property type="entry name" value="Aminopep_P_N"/>
</dbReference>
<dbReference type="SUPFAM" id="SSF55920">
    <property type="entry name" value="Creatinase/aminopeptidase"/>
    <property type="match status" value="1"/>
</dbReference>
<dbReference type="InterPro" id="IPR040503">
    <property type="entry name" value="TRHO_N"/>
</dbReference>
<dbReference type="SMART" id="SM01011">
    <property type="entry name" value="AMP_N"/>
    <property type="match status" value="1"/>
</dbReference>
<dbReference type="InterPro" id="IPR000994">
    <property type="entry name" value="Pept_M24"/>
</dbReference>
<dbReference type="STRING" id="93759.A0A1R3KQI6"/>
<dbReference type="InterPro" id="IPR005645">
    <property type="entry name" value="FSH-like_dom"/>
</dbReference>
<dbReference type="PANTHER" id="PTHR43268:SF6">
    <property type="entry name" value="THIOSULFATE SULFURTRANSFERASE_RHODANESE-LIKE DOMAIN-CONTAINING PROTEIN 2"/>
    <property type="match status" value="1"/>
</dbReference>
<dbReference type="EMBL" id="AWUE01012367">
    <property type="protein sequence ID" value="OMP09362.1"/>
    <property type="molecule type" value="Genomic_DNA"/>
</dbReference>
<dbReference type="FunFam" id="3.30.70.100:FF:000045">
    <property type="entry name" value="Rhodanese-like domain-containing protein 6"/>
    <property type="match status" value="1"/>
</dbReference>
<dbReference type="Gene3D" id="3.90.230.10">
    <property type="entry name" value="Creatinase/methionine aminopeptidase superfamily"/>
    <property type="match status" value="2"/>
</dbReference>
<dbReference type="OrthoDB" id="25002at2759"/>
<name>A0A1R3KQI6_9ROSI</name>
<dbReference type="InterPro" id="IPR036005">
    <property type="entry name" value="Creatinase/aminopeptidase-like"/>
</dbReference>
<dbReference type="Pfam" id="PF17773">
    <property type="entry name" value="UPF0176_N"/>
    <property type="match status" value="1"/>
</dbReference>
<dbReference type="InterPro" id="IPR020936">
    <property type="entry name" value="TrhO"/>
</dbReference>
<gene>
    <name evidence="2" type="ORF">COLO4_05532</name>
</gene>
<proteinExistence type="predicted"/>
<keyword evidence="3" id="KW-1185">Reference proteome</keyword>
<comment type="caution">
    <text evidence="2">The sequence shown here is derived from an EMBL/GenBank/DDBJ whole genome shotgun (WGS) entry which is preliminary data.</text>
</comment>
<feature type="domain" description="Rhodanese" evidence="1">
    <location>
        <begin position="402"/>
        <end position="445"/>
    </location>
</feature>
<dbReference type="InterPro" id="IPR001763">
    <property type="entry name" value="Rhodanese-like_dom"/>
</dbReference>
<dbReference type="PANTHER" id="PTHR43268">
    <property type="entry name" value="THIOSULFATE SULFURTRANSFERASE/RHODANESE-LIKE DOMAIN-CONTAINING PROTEIN 2"/>
    <property type="match status" value="1"/>
</dbReference>
<dbReference type="Pfam" id="PF00557">
    <property type="entry name" value="Peptidase_M24"/>
    <property type="match status" value="2"/>
</dbReference>
<dbReference type="Gene3D" id="3.30.70.100">
    <property type="match status" value="1"/>
</dbReference>
<sequence length="1235" mass="136139">MGGVGKIIHGGVEIYTVIETKCQSGLSDSGGFPLTRRWFIALQLCGGQWQQPPRDPPQPLAVQPAGHEHQAHNYCNFWETLFRKSRRSTISALRHLPLAPPVFTLSLISAPSQLRCYISFGSYLGCHMRMIGKLGNNEALIRRLKSLTGFGLHYPIQSLAVVGSNVQITDTEPKKKKKKKKKRMSKEEEYGVLLYYKYAPISDLDSLLSFYESNCNSLGLLGRVRLSPSGVNVTVGGSLSALEKHIEAVKANALFHGTDFKLASCHHPSNDKVSLECGFTSLSIRVVKELVTFSSYPLLKAPEVSNAGKHLSAAEFHSVLQSAGQLMENGSPPDDNQLVLLDARNLYETRIGKFHAPSVETLDPSIRQYSDLPSWIDENSKQLRGKQNVVDNSLITWYSVGYCTGGIRCEMASAYIRSKGAGFENVFQLFGGIQRYLEQFPDGGFFRGKNFVFDPRLANGHCISALISVGSSDTNILGACLICGSSYDDYSSRCRCSHCRMLILVCDSCRIKSDAYVCELCQKHHKGIGSIPDVEGSDLEAVMDQSDLKTVSSNTIISSQLPSRHGNGTPRKLRILCLHGFRQTASSFKGRSASLAKKLKSIAELVFVDAPHELPFIYQSHIEPNGSCEPSLGQHAPPPENCKRKFAWLVAPDFSGKSEADWKIAAQPFDPLQYQEQTDGFDVSLAYLKKVFSEQGPFDGILGFSQGAAMAALVCAQGERLKGEIDFRFVILCSGFALPLADFERGTIRYPSLHIFGSEPGKDRQITSHTSRYLASVFDDGCSVAIRHHAYSTQKIQDFGQPTAASHPELMKEGEITPGITAEEYISRRKRLLELLPEKSLAIIAAAPVKMMTDVVPYTFRQDADYSYLTGCQQPGGVAVLSHDCGLCMFMPEAKAQDVVWQGQMAGVDAALEIFKAEKAYPMSKLNEMLPDMIKRSSKLFHNTLTASPTYMALENFQRAVQVGQVSDLSIFTHELRWVKSPAELKLMRESASIACQALLQTMLHSKTYPHEGILSAKVEYECRMRGAQRMAFNPVVGGGPNGSVIHYSRNDQKIKDGDLVLMDIGCELHGYCSDLTRTWPPCGSFSSVQVKMLHKGLTEIGILKSDEFRLYHQLNPTSIGHYLGMDVHDSSNISYDRPLKPGVVITIEPGIYLPSSFDGPERFQGTGIRIEDEVLITEAGCEVLTGSMPKEIKHIKSLLNNYSQGVGVEGHNNIKAAASAQSMLAVFSSTWLVN</sequence>
<dbReference type="FunFam" id="3.40.50.1820:FF:000073">
    <property type="entry name" value="esterase OVCA2 isoform X6"/>
    <property type="match status" value="1"/>
</dbReference>
<dbReference type="SUPFAM" id="SSF52821">
    <property type="entry name" value="Rhodanese/Cell cycle control phosphatase"/>
    <property type="match status" value="1"/>
</dbReference>
<accession>A0A1R3KQI6</accession>
<dbReference type="SUPFAM" id="SSF53474">
    <property type="entry name" value="alpha/beta-Hydrolases"/>
    <property type="match status" value="1"/>
</dbReference>
<dbReference type="AlphaFoldDB" id="A0A1R3KQI6"/>
<dbReference type="Pfam" id="PF05195">
    <property type="entry name" value="AMP_N"/>
    <property type="match status" value="1"/>
</dbReference>
<dbReference type="GO" id="GO:0030145">
    <property type="term" value="F:manganese ion binding"/>
    <property type="evidence" value="ECO:0007669"/>
    <property type="project" value="InterPro"/>
</dbReference>
<evidence type="ECO:0000259" key="1">
    <source>
        <dbReference type="PROSITE" id="PS50206"/>
    </source>
</evidence>
<dbReference type="GO" id="GO:0070006">
    <property type="term" value="F:metalloaminopeptidase activity"/>
    <property type="evidence" value="ECO:0007669"/>
    <property type="project" value="InterPro"/>
</dbReference>
<dbReference type="Proteomes" id="UP000187203">
    <property type="component" value="Unassembled WGS sequence"/>
</dbReference>
<dbReference type="Pfam" id="PF12368">
    <property type="entry name" value="Rhodanese_C"/>
    <property type="match status" value="1"/>
</dbReference>
<dbReference type="InterPro" id="IPR029058">
    <property type="entry name" value="AB_hydrolase_fold"/>
</dbReference>
<protein>
    <recommendedName>
        <fullName evidence="1">Rhodanese domain-containing protein</fullName>
    </recommendedName>
</protein>
<reference evidence="3" key="1">
    <citation type="submission" date="2013-09" db="EMBL/GenBank/DDBJ databases">
        <title>Corchorus olitorius genome sequencing.</title>
        <authorList>
            <person name="Alam M."/>
            <person name="Haque M.S."/>
            <person name="Islam M.S."/>
            <person name="Emdad E.M."/>
            <person name="Islam M.M."/>
            <person name="Ahmed B."/>
            <person name="Halim A."/>
            <person name="Hossen Q.M.M."/>
            <person name="Hossain M.Z."/>
            <person name="Ahmed R."/>
            <person name="Khan M.M."/>
            <person name="Islam R."/>
            <person name="Rashid M.M."/>
            <person name="Khan S.A."/>
            <person name="Rahman M.S."/>
            <person name="Alam M."/>
            <person name="Yahiya A.S."/>
            <person name="Khan M.S."/>
            <person name="Azam M.S."/>
            <person name="Haque T."/>
            <person name="Lashkar M.Z.H."/>
            <person name="Akhand A.I."/>
            <person name="Morshed G."/>
            <person name="Roy S."/>
            <person name="Uddin K.S."/>
            <person name="Rabeya T."/>
            <person name="Hossain A.S."/>
            <person name="Chowdhury A."/>
            <person name="Snigdha A.R."/>
            <person name="Mortoza M.S."/>
            <person name="Matin S.A."/>
            <person name="Hoque S.M.E."/>
            <person name="Islam M.K."/>
            <person name="Roy D.K."/>
            <person name="Haider R."/>
            <person name="Moosa M.M."/>
            <person name="Elias S.M."/>
            <person name="Hasan A.M."/>
            <person name="Jahan S."/>
            <person name="Shafiuddin M."/>
            <person name="Mahmood N."/>
            <person name="Shommy N.S."/>
        </authorList>
    </citation>
    <scope>NUCLEOTIDE SEQUENCE [LARGE SCALE GENOMIC DNA]</scope>
    <source>
        <strain evidence="3">cv. O-4</strain>
    </source>
</reference>
<dbReference type="Gene3D" id="3.40.250.10">
    <property type="entry name" value="Rhodanese-like domain"/>
    <property type="match status" value="1"/>
</dbReference>
<dbReference type="Pfam" id="PF03959">
    <property type="entry name" value="FSH1"/>
    <property type="match status" value="1"/>
</dbReference>
<dbReference type="PROSITE" id="PS50206">
    <property type="entry name" value="RHODANESE_3"/>
    <property type="match status" value="1"/>
</dbReference>
<dbReference type="InterPro" id="IPR022111">
    <property type="entry name" value="Rhodanese_C"/>
</dbReference>
<dbReference type="Gene3D" id="3.40.50.1820">
    <property type="entry name" value="alpha/beta hydrolase"/>
    <property type="match status" value="1"/>
</dbReference>
<dbReference type="SUPFAM" id="SSF53092">
    <property type="entry name" value="Creatinase/prolidase N-terminal domain"/>
    <property type="match status" value="1"/>
</dbReference>
<dbReference type="InterPro" id="IPR029149">
    <property type="entry name" value="Creatin/AminoP/Spt16_N"/>
</dbReference>